<organism evidence="1 2">
    <name type="scientific">Streptomyces thinghirensis</name>
    <dbReference type="NCBI Taxonomy" id="551547"/>
    <lineage>
        <taxon>Bacteria</taxon>
        <taxon>Bacillati</taxon>
        <taxon>Actinomycetota</taxon>
        <taxon>Actinomycetes</taxon>
        <taxon>Kitasatosporales</taxon>
        <taxon>Streptomycetaceae</taxon>
        <taxon>Streptomyces</taxon>
    </lineage>
</organism>
<comment type="caution">
    <text evidence="1">The sequence shown here is derived from an EMBL/GenBank/DDBJ whole genome shotgun (WGS) entry which is preliminary data.</text>
</comment>
<reference evidence="2" key="1">
    <citation type="journal article" date="2019" name="Int. J. Syst. Evol. Microbiol.">
        <title>The Global Catalogue of Microorganisms (GCM) 10K type strain sequencing project: providing services to taxonomists for standard genome sequencing and annotation.</title>
        <authorList>
            <consortium name="The Broad Institute Genomics Platform"/>
            <consortium name="The Broad Institute Genome Sequencing Center for Infectious Disease"/>
            <person name="Wu L."/>
            <person name="Ma J."/>
        </authorList>
    </citation>
    <scope>NUCLEOTIDE SEQUENCE [LARGE SCALE GENOMIC DNA]</scope>
    <source>
        <strain evidence="2">JCM 18306</strain>
    </source>
</reference>
<keyword evidence="2" id="KW-1185">Reference proteome</keyword>
<dbReference type="Proteomes" id="UP001499878">
    <property type="component" value="Unassembled WGS sequence"/>
</dbReference>
<protein>
    <submittedName>
        <fullName evidence="1">Uncharacterized protein</fullName>
    </submittedName>
</protein>
<evidence type="ECO:0000313" key="2">
    <source>
        <dbReference type="Proteomes" id="UP001499878"/>
    </source>
</evidence>
<evidence type="ECO:0000313" key="1">
    <source>
        <dbReference type="EMBL" id="GAA5216006.1"/>
    </source>
</evidence>
<gene>
    <name evidence="1" type="ORF">GCM10023323_67310</name>
</gene>
<name>A0ABP9TEY1_9ACTN</name>
<sequence>MQYARSRVLISTRWGWKKAKFHSAGITKLSSTSWKINKNFPDGAWLCAVSKKSSGNPCNKVHR</sequence>
<proteinExistence type="predicted"/>
<dbReference type="EMBL" id="BAABJR010000024">
    <property type="protein sequence ID" value="GAA5216006.1"/>
    <property type="molecule type" value="Genomic_DNA"/>
</dbReference>
<accession>A0ABP9TEY1</accession>